<dbReference type="NCBIfam" id="TIGR01509">
    <property type="entry name" value="HAD-SF-IA-v3"/>
    <property type="match status" value="1"/>
</dbReference>
<dbReference type="SFLD" id="SFLDS00003">
    <property type="entry name" value="Haloacid_Dehalogenase"/>
    <property type="match status" value="1"/>
</dbReference>
<gene>
    <name evidence="1" type="primary">yrfG</name>
    <name evidence="1" type="ORF">SIN8267_03033</name>
</gene>
<name>A0ABM9AI38_9GAMM</name>
<protein>
    <submittedName>
        <fullName evidence="1">GMP/IMP nucleotidase YrfG</fullName>
        <ecNumber evidence="1">3.1.3.5</ecNumber>
    </submittedName>
</protein>
<evidence type="ECO:0000313" key="2">
    <source>
        <dbReference type="Proteomes" id="UP000838100"/>
    </source>
</evidence>
<dbReference type="GO" id="GO:0008253">
    <property type="term" value="F:5'-nucleotidase activity"/>
    <property type="evidence" value="ECO:0007669"/>
    <property type="project" value="UniProtKB-EC"/>
</dbReference>
<dbReference type="PANTHER" id="PTHR43434:SF3">
    <property type="entry name" value="GMP_IMP NUCLEOTIDASE YRFG"/>
    <property type="match status" value="1"/>
</dbReference>
<sequence>MVDWQAIDTVLLDMDGTLLDLHFDNHFWLQHLPKRYSELKAMPYDIAKDLLYGKIMDTKGSLDWYCLDYWQAELDVDIVGLKDEIADLIAPRPFVIEFLQALKAANKQVILVTNAHRAGLDLKMKKVDLRPWFDAMVASHDYREPKESAKFWQQLRQQFPFEPNKTLFIDDTENILASAEAFGIKHLLTLSQPDSKNPCRSDLRYPQFHHFDEIMPPVEGE</sequence>
<proteinExistence type="predicted"/>
<accession>A0ABM9AI38</accession>
<reference evidence="1" key="1">
    <citation type="submission" date="2021-12" db="EMBL/GenBank/DDBJ databases">
        <authorList>
            <person name="Rodrigo-Torres L."/>
            <person name="Arahal R. D."/>
            <person name="Lucena T."/>
        </authorList>
    </citation>
    <scope>NUCLEOTIDE SEQUENCE</scope>
    <source>
        <strain evidence="1">CECT 8267</strain>
    </source>
</reference>
<comment type="caution">
    <text evidence="1">The sequence shown here is derived from an EMBL/GenBank/DDBJ whole genome shotgun (WGS) entry which is preliminary data.</text>
</comment>
<evidence type="ECO:0000313" key="1">
    <source>
        <dbReference type="EMBL" id="CAH0992895.1"/>
    </source>
</evidence>
<dbReference type="NCBIfam" id="NF011564">
    <property type="entry name" value="PRK14988.1"/>
    <property type="match status" value="1"/>
</dbReference>
<dbReference type="EMBL" id="CAKLPX010000004">
    <property type="protein sequence ID" value="CAH0992895.1"/>
    <property type="molecule type" value="Genomic_DNA"/>
</dbReference>
<dbReference type="EC" id="3.1.3.5" evidence="1"/>
<dbReference type="Gene3D" id="3.40.50.1000">
    <property type="entry name" value="HAD superfamily/HAD-like"/>
    <property type="match status" value="1"/>
</dbReference>
<dbReference type="InterPro" id="IPR050155">
    <property type="entry name" value="HAD-like_hydrolase_sf"/>
</dbReference>
<dbReference type="PANTHER" id="PTHR43434">
    <property type="entry name" value="PHOSPHOGLYCOLATE PHOSPHATASE"/>
    <property type="match status" value="1"/>
</dbReference>
<keyword evidence="2" id="KW-1185">Reference proteome</keyword>
<dbReference type="RefSeq" id="WP_237445582.1">
    <property type="nucleotide sequence ID" value="NZ_CAKLPX010000004.1"/>
</dbReference>
<dbReference type="SFLD" id="SFLDG01129">
    <property type="entry name" value="C1.5:_HAD__Beta-PGM__Phosphata"/>
    <property type="match status" value="1"/>
</dbReference>
<dbReference type="Pfam" id="PF00702">
    <property type="entry name" value="Hydrolase"/>
    <property type="match status" value="1"/>
</dbReference>
<dbReference type="InterPro" id="IPR023214">
    <property type="entry name" value="HAD_sf"/>
</dbReference>
<organism evidence="1 2">
    <name type="scientific">Sinobacterium norvegicum</name>
    <dbReference type="NCBI Taxonomy" id="1641715"/>
    <lineage>
        <taxon>Bacteria</taxon>
        <taxon>Pseudomonadati</taxon>
        <taxon>Pseudomonadota</taxon>
        <taxon>Gammaproteobacteria</taxon>
        <taxon>Cellvibrionales</taxon>
        <taxon>Spongiibacteraceae</taxon>
        <taxon>Sinobacterium</taxon>
    </lineage>
</organism>
<keyword evidence="1" id="KW-0378">Hydrolase</keyword>
<dbReference type="CDD" id="cd01427">
    <property type="entry name" value="HAD_like"/>
    <property type="match status" value="1"/>
</dbReference>
<dbReference type="Proteomes" id="UP000838100">
    <property type="component" value="Unassembled WGS sequence"/>
</dbReference>
<dbReference type="InterPro" id="IPR006439">
    <property type="entry name" value="HAD-SF_hydro_IA"/>
</dbReference>
<dbReference type="SUPFAM" id="SSF56784">
    <property type="entry name" value="HAD-like"/>
    <property type="match status" value="1"/>
</dbReference>
<dbReference type="InterPro" id="IPR036412">
    <property type="entry name" value="HAD-like_sf"/>
</dbReference>